<comment type="caution">
    <text evidence="2">The sequence shown here is derived from an EMBL/GenBank/DDBJ whole genome shotgun (WGS) entry which is preliminary data.</text>
</comment>
<dbReference type="RefSeq" id="WP_236957518.1">
    <property type="nucleotide sequence ID" value="NZ_JAETXX010000001.1"/>
</dbReference>
<sequence length="121" mass="13043">MKKAGIAMLLFSILCSSCALHNGLTSNTNNTTTEVVLSKNNFKVIGNAKGYSRVTYILGIGGLSKQGMINEAKAEMFENADTEGASRAVINQTVELKHTAFPFVRTYEVFASGQVIEFTGN</sequence>
<feature type="chain" id="PRO_5045131728" description="Lipoprotein" evidence="1">
    <location>
        <begin position="22"/>
        <end position="121"/>
    </location>
</feature>
<gene>
    <name evidence="2" type="ORF">JM658_01815</name>
</gene>
<evidence type="ECO:0008006" key="4">
    <source>
        <dbReference type="Google" id="ProtNLM"/>
    </source>
</evidence>
<evidence type="ECO:0000313" key="3">
    <source>
        <dbReference type="Proteomes" id="UP000829517"/>
    </source>
</evidence>
<dbReference type="InterPro" id="IPR046697">
    <property type="entry name" value="DUF6567"/>
</dbReference>
<keyword evidence="3" id="KW-1185">Reference proteome</keyword>
<dbReference type="EMBL" id="JAETXX010000001">
    <property type="protein sequence ID" value="MCF8713549.1"/>
    <property type="molecule type" value="Genomic_DNA"/>
</dbReference>
<protein>
    <recommendedName>
        <fullName evidence="4">Lipoprotein</fullName>
    </recommendedName>
</protein>
<evidence type="ECO:0000313" key="2">
    <source>
        <dbReference type="EMBL" id="MCF8713549.1"/>
    </source>
</evidence>
<reference evidence="2 3" key="1">
    <citation type="submission" date="2021-01" db="EMBL/GenBank/DDBJ databases">
        <title>Genome sequencing of Joostella atrarenae M1-2 (= KCTC 23194).</title>
        <authorList>
            <person name="Zakaria M.R."/>
            <person name="Lam M.Q."/>
            <person name="Chong C.S."/>
        </authorList>
    </citation>
    <scope>NUCLEOTIDE SEQUENCE [LARGE SCALE GENOMIC DNA]</scope>
    <source>
        <strain evidence="2 3">M1-2</strain>
    </source>
</reference>
<dbReference type="Pfam" id="PF20205">
    <property type="entry name" value="DUF6567"/>
    <property type="match status" value="1"/>
</dbReference>
<keyword evidence="1" id="KW-0732">Signal</keyword>
<accession>A0ABS9IZI0</accession>
<feature type="signal peptide" evidence="1">
    <location>
        <begin position="1"/>
        <end position="21"/>
    </location>
</feature>
<evidence type="ECO:0000256" key="1">
    <source>
        <dbReference type="SAM" id="SignalP"/>
    </source>
</evidence>
<name>A0ABS9IZI0_9FLAO</name>
<organism evidence="2 3">
    <name type="scientific">Joostella atrarenae</name>
    <dbReference type="NCBI Taxonomy" id="679257"/>
    <lineage>
        <taxon>Bacteria</taxon>
        <taxon>Pseudomonadati</taxon>
        <taxon>Bacteroidota</taxon>
        <taxon>Flavobacteriia</taxon>
        <taxon>Flavobacteriales</taxon>
        <taxon>Flavobacteriaceae</taxon>
        <taxon>Joostella</taxon>
    </lineage>
</organism>
<proteinExistence type="predicted"/>
<dbReference type="Proteomes" id="UP000829517">
    <property type="component" value="Unassembled WGS sequence"/>
</dbReference>